<keyword evidence="3 6" id="KW-0731">Sigma factor</keyword>
<evidence type="ECO:0000256" key="4">
    <source>
        <dbReference type="ARBA" id="ARBA00023125"/>
    </source>
</evidence>
<dbReference type="GO" id="GO:0016987">
    <property type="term" value="F:sigma factor activity"/>
    <property type="evidence" value="ECO:0007669"/>
    <property type="project" value="UniProtKB-KW"/>
</dbReference>
<dbReference type="PANTHER" id="PTHR43133:SF52">
    <property type="entry name" value="ECF RNA POLYMERASE SIGMA FACTOR SIGL"/>
    <property type="match status" value="1"/>
</dbReference>
<gene>
    <name evidence="9" type="ORF">SAMN05216174_103266</name>
</gene>
<dbReference type="RefSeq" id="WP_091449535.1">
    <property type="nucleotide sequence ID" value="NZ_FMZZ01000003.1"/>
</dbReference>
<dbReference type="STRING" id="1271860.SAMN05216174_103266"/>
<dbReference type="CDD" id="cd06171">
    <property type="entry name" value="Sigma70_r4"/>
    <property type="match status" value="1"/>
</dbReference>
<dbReference type="AlphaFoldDB" id="A0A1G6NBX6"/>
<evidence type="ECO:0000256" key="3">
    <source>
        <dbReference type="ARBA" id="ARBA00023082"/>
    </source>
</evidence>
<dbReference type="Proteomes" id="UP000199501">
    <property type="component" value="Unassembled WGS sequence"/>
</dbReference>
<evidence type="ECO:0000256" key="5">
    <source>
        <dbReference type="ARBA" id="ARBA00023163"/>
    </source>
</evidence>
<keyword evidence="4 6" id="KW-0238">DNA-binding</keyword>
<dbReference type="InterPro" id="IPR007630">
    <property type="entry name" value="RNA_pol_sigma70_r4"/>
</dbReference>
<dbReference type="NCBIfam" id="TIGR02937">
    <property type="entry name" value="sigma70-ECF"/>
    <property type="match status" value="1"/>
</dbReference>
<proteinExistence type="inferred from homology"/>
<evidence type="ECO:0000259" key="7">
    <source>
        <dbReference type="Pfam" id="PF04542"/>
    </source>
</evidence>
<keyword evidence="10" id="KW-1185">Reference proteome</keyword>
<dbReference type="PANTHER" id="PTHR43133">
    <property type="entry name" value="RNA POLYMERASE ECF-TYPE SIGMA FACTO"/>
    <property type="match status" value="1"/>
</dbReference>
<evidence type="ECO:0000256" key="2">
    <source>
        <dbReference type="ARBA" id="ARBA00023015"/>
    </source>
</evidence>
<dbReference type="SUPFAM" id="SSF88659">
    <property type="entry name" value="Sigma3 and sigma4 domains of RNA polymerase sigma factors"/>
    <property type="match status" value="1"/>
</dbReference>
<dbReference type="Pfam" id="PF04542">
    <property type="entry name" value="Sigma70_r2"/>
    <property type="match status" value="1"/>
</dbReference>
<accession>A0A1G6NBX6</accession>
<dbReference type="GO" id="GO:0003677">
    <property type="term" value="F:DNA binding"/>
    <property type="evidence" value="ECO:0007669"/>
    <property type="project" value="UniProtKB-KW"/>
</dbReference>
<feature type="domain" description="RNA polymerase sigma-70 region 2" evidence="7">
    <location>
        <begin position="15"/>
        <end position="81"/>
    </location>
</feature>
<dbReference type="OrthoDB" id="9811152at2"/>
<comment type="similarity">
    <text evidence="1 6">Belongs to the sigma-70 factor family. ECF subfamily.</text>
</comment>
<reference evidence="10" key="1">
    <citation type="submission" date="2016-10" db="EMBL/GenBank/DDBJ databases">
        <authorList>
            <person name="Varghese N."/>
            <person name="Submissions S."/>
        </authorList>
    </citation>
    <scope>NUCLEOTIDE SEQUENCE [LARGE SCALE GENOMIC DNA]</scope>
    <source>
        <strain evidence="10">IBRC-M 10403</strain>
    </source>
</reference>
<evidence type="ECO:0000256" key="1">
    <source>
        <dbReference type="ARBA" id="ARBA00010641"/>
    </source>
</evidence>
<evidence type="ECO:0000313" key="10">
    <source>
        <dbReference type="Proteomes" id="UP000199501"/>
    </source>
</evidence>
<dbReference type="Gene3D" id="1.10.10.10">
    <property type="entry name" value="Winged helix-like DNA-binding domain superfamily/Winged helix DNA-binding domain"/>
    <property type="match status" value="1"/>
</dbReference>
<name>A0A1G6NBX6_9PSEU</name>
<dbReference type="PROSITE" id="PS01063">
    <property type="entry name" value="SIGMA70_ECF"/>
    <property type="match status" value="1"/>
</dbReference>
<dbReference type="InterPro" id="IPR039425">
    <property type="entry name" value="RNA_pol_sigma-70-like"/>
</dbReference>
<organism evidence="9 10">
    <name type="scientific">Actinokineospora iranica</name>
    <dbReference type="NCBI Taxonomy" id="1271860"/>
    <lineage>
        <taxon>Bacteria</taxon>
        <taxon>Bacillati</taxon>
        <taxon>Actinomycetota</taxon>
        <taxon>Actinomycetes</taxon>
        <taxon>Pseudonocardiales</taxon>
        <taxon>Pseudonocardiaceae</taxon>
        <taxon>Actinokineospora</taxon>
    </lineage>
</organism>
<dbReference type="InterPro" id="IPR036388">
    <property type="entry name" value="WH-like_DNA-bd_sf"/>
</dbReference>
<dbReference type="SUPFAM" id="SSF88946">
    <property type="entry name" value="Sigma2 domain of RNA polymerase sigma factors"/>
    <property type="match status" value="1"/>
</dbReference>
<dbReference type="InterPro" id="IPR013325">
    <property type="entry name" value="RNA_pol_sigma_r2"/>
</dbReference>
<dbReference type="InterPro" id="IPR000838">
    <property type="entry name" value="RNA_pol_sigma70_ECF_CS"/>
</dbReference>
<dbReference type="Pfam" id="PF04545">
    <property type="entry name" value="Sigma70_r4"/>
    <property type="match status" value="1"/>
</dbReference>
<dbReference type="InterPro" id="IPR007627">
    <property type="entry name" value="RNA_pol_sigma70_r2"/>
</dbReference>
<dbReference type="InterPro" id="IPR014284">
    <property type="entry name" value="RNA_pol_sigma-70_dom"/>
</dbReference>
<sequence>MGRTPERDDEFVRELYSRYRRPLLGYVLRAVGGDHQRAEDVVQETLLRAWRNADSLEAEKAGPWLYTVAKNLVISGYRRQSARVAEVPIDGDDWPRAGDEFEQVLQGWQVAEAMRALSRDHRAVIAELFYRRRTVAEAAQVLGVPPGTVKSRSFYALRALRGALEERGVTEL</sequence>
<feature type="domain" description="RNA polymerase sigma-70 region 4" evidence="8">
    <location>
        <begin position="113"/>
        <end position="161"/>
    </location>
</feature>
<dbReference type="InterPro" id="IPR013324">
    <property type="entry name" value="RNA_pol_sigma_r3/r4-like"/>
</dbReference>
<evidence type="ECO:0000313" key="9">
    <source>
        <dbReference type="EMBL" id="SDC64685.1"/>
    </source>
</evidence>
<evidence type="ECO:0000259" key="8">
    <source>
        <dbReference type="Pfam" id="PF04545"/>
    </source>
</evidence>
<dbReference type="GO" id="GO:0006352">
    <property type="term" value="P:DNA-templated transcription initiation"/>
    <property type="evidence" value="ECO:0007669"/>
    <property type="project" value="InterPro"/>
</dbReference>
<evidence type="ECO:0000256" key="6">
    <source>
        <dbReference type="RuleBase" id="RU000716"/>
    </source>
</evidence>
<dbReference type="Gene3D" id="1.10.1740.10">
    <property type="match status" value="1"/>
</dbReference>
<dbReference type="EMBL" id="FMZZ01000003">
    <property type="protein sequence ID" value="SDC64685.1"/>
    <property type="molecule type" value="Genomic_DNA"/>
</dbReference>
<keyword evidence="5 6" id="KW-0804">Transcription</keyword>
<protein>
    <recommendedName>
        <fullName evidence="6">RNA polymerase sigma factor</fullName>
    </recommendedName>
</protein>
<keyword evidence="2 6" id="KW-0805">Transcription regulation</keyword>